<reference evidence="2" key="1">
    <citation type="submission" date="2011-07" db="EMBL/GenBank/DDBJ databases">
        <authorList>
            <consortium name="Caenorhabditis brenneri Sequencing and Analysis Consortium"/>
            <person name="Wilson R.K."/>
        </authorList>
    </citation>
    <scope>NUCLEOTIDE SEQUENCE [LARGE SCALE GENOMIC DNA]</scope>
    <source>
        <strain evidence="2">PB2801</strain>
    </source>
</reference>
<protein>
    <submittedName>
        <fullName evidence="1">Uncharacterized protein</fullName>
    </submittedName>
</protein>
<gene>
    <name evidence="1" type="ORF">CAEBREN_02754</name>
</gene>
<dbReference type="OrthoDB" id="5850816at2759"/>
<evidence type="ECO:0000313" key="2">
    <source>
        <dbReference type="Proteomes" id="UP000008068"/>
    </source>
</evidence>
<dbReference type="EMBL" id="GL379788">
    <property type="protein sequence ID" value="EGT40387.1"/>
    <property type="molecule type" value="Genomic_DNA"/>
</dbReference>
<dbReference type="eggNOG" id="ENOG502TIRG">
    <property type="taxonomic scope" value="Eukaryota"/>
</dbReference>
<evidence type="ECO:0000313" key="1">
    <source>
        <dbReference type="EMBL" id="EGT40387.1"/>
    </source>
</evidence>
<keyword evidence="2" id="KW-1185">Reference proteome</keyword>
<dbReference type="InParanoid" id="G0MB13"/>
<dbReference type="AlphaFoldDB" id="G0MB13"/>
<dbReference type="OMA" id="MSTVHHC"/>
<name>G0MB13_CAEBE</name>
<sequence>MSSFPMMSTVHHCRQQRHSVEKVRVDDIVEDLKTPPRLIIPEMTAMTVQAPASLPSTPVTTPVTSPVTTLGVVTIKPICKPVPILGVFRKDSFMSNVPFIFPNQN</sequence>
<dbReference type="FunCoup" id="G0MB13">
    <property type="interactions" value="354"/>
</dbReference>
<proteinExistence type="predicted"/>
<dbReference type="Proteomes" id="UP000008068">
    <property type="component" value="Unassembled WGS sequence"/>
</dbReference>
<dbReference type="HOGENOM" id="CLU_2239036_0_0_1"/>
<accession>G0MB13</accession>
<organism evidence="2">
    <name type="scientific">Caenorhabditis brenneri</name>
    <name type="common">Nematode worm</name>
    <dbReference type="NCBI Taxonomy" id="135651"/>
    <lineage>
        <taxon>Eukaryota</taxon>
        <taxon>Metazoa</taxon>
        <taxon>Ecdysozoa</taxon>
        <taxon>Nematoda</taxon>
        <taxon>Chromadorea</taxon>
        <taxon>Rhabditida</taxon>
        <taxon>Rhabditina</taxon>
        <taxon>Rhabditomorpha</taxon>
        <taxon>Rhabditoidea</taxon>
        <taxon>Rhabditidae</taxon>
        <taxon>Peloderinae</taxon>
        <taxon>Caenorhabditis</taxon>
    </lineage>
</organism>